<reference evidence="3" key="1">
    <citation type="submission" date="2016-06" db="UniProtKB">
        <authorList>
            <consortium name="WormBaseParasite"/>
        </authorList>
    </citation>
    <scope>IDENTIFICATION</scope>
</reference>
<evidence type="ECO:0000313" key="2">
    <source>
        <dbReference type="Proteomes" id="UP000267606"/>
    </source>
</evidence>
<dbReference type="EMBL" id="UZAJ01015289">
    <property type="protein sequence ID" value="VDO72864.1"/>
    <property type="molecule type" value="Genomic_DNA"/>
</dbReference>
<keyword evidence="2" id="KW-1185">Reference proteome</keyword>
<dbReference type="Proteomes" id="UP000267606">
    <property type="component" value="Unassembled WGS sequence"/>
</dbReference>
<sequence length="85" mass="9586">MDELDGSQSLHRLLRQEAATLALNRFETLHLATNLASSFLLLLLLLQINPLLPLNFKDNGCLFDGKAFTKLLLLLLSSKLYINFD</sequence>
<organism evidence="3">
    <name type="scientific">Onchocerca flexuosa</name>
    <dbReference type="NCBI Taxonomy" id="387005"/>
    <lineage>
        <taxon>Eukaryota</taxon>
        <taxon>Metazoa</taxon>
        <taxon>Ecdysozoa</taxon>
        <taxon>Nematoda</taxon>
        <taxon>Chromadorea</taxon>
        <taxon>Rhabditida</taxon>
        <taxon>Spirurina</taxon>
        <taxon>Spiruromorpha</taxon>
        <taxon>Filarioidea</taxon>
        <taxon>Onchocercidae</taxon>
        <taxon>Onchocerca</taxon>
    </lineage>
</organism>
<dbReference type="AlphaFoldDB" id="A0A183HU16"/>
<protein>
    <submittedName>
        <fullName evidence="3">Ovule protein</fullName>
    </submittedName>
</protein>
<evidence type="ECO:0000313" key="3">
    <source>
        <dbReference type="WBParaSite" id="OFLC_0001097801-mRNA-1"/>
    </source>
</evidence>
<reference evidence="1 2" key="2">
    <citation type="submission" date="2018-11" db="EMBL/GenBank/DDBJ databases">
        <authorList>
            <consortium name="Pathogen Informatics"/>
        </authorList>
    </citation>
    <scope>NUCLEOTIDE SEQUENCE [LARGE SCALE GENOMIC DNA]</scope>
</reference>
<evidence type="ECO:0000313" key="1">
    <source>
        <dbReference type="EMBL" id="VDO72864.1"/>
    </source>
</evidence>
<accession>A0A183HU16</accession>
<dbReference type="WBParaSite" id="OFLC_0001097801-mRNA-1">
    <property type="protein sequence ID" value="OFLC_0001097801-mRNA-1"/>
    <property type="gene ID" value="OFLC_0001097801"/>
</dbReference>
<name>A0A183HU16_9BILA</name>
<proteinExistence type="predicted"/>
<gene>
    <name evidence="1" type="ORF">OFLC_LOCUS10982</name>
</gene>